<accession>A0A1G7EAN5</accession>
<reference evidence="1 2" key="1">
    <citation type="submission" date="2016-10" db="EMBL/GenBank/DDBJ databases">
        <authorList>
            <person name="de Groot N.N."/>
        </authorList>
    </citation>
    <scope>NUCLEOTIDE SEQUENCE [LARGE SCALE GENOMIC DNA]</scope>
    <source>
        <strain evidence="1 2">DSM 24015</strain>
    </source>
</reference>
<evidence type="ECO:0008006" key="3">
    <source>
        <dbReference type="Google" id="ProtNLM"/>
    </source>
</evidence>
<dbReference type="STRING" id="1071918.SAMN05421544_1151"/>
<sequence>PAYADNYVVPAEHTEDGVSRVVNLSWPEQAYTAETRFIVATVKSVGGDLKVKKLDLNSGVGYDYQGNLLAQFDLVDRATVQLRAISGIPDRCAGIPTSTCVNYRSGASDEKEHNFVYVPITDSKGRIWLNNNLGAAYTDVDNPTYFNPNHQAGAYDRRGNLTQNPDSYDLDRDWRAYGSLFQWGRKPDGHELIKWSSHTQASPKYQGAGSLANSPVEGAGTNKFIPANDSHGTWVIKENALYSFFGRWYNDSERSNNPCPVGFVLPSYEQFENYSDIILPRLTKDRLSNGQIPNQWNSYTGYWTRNICGYPTTYYYDSDGEIHYVCRDTATGGVTSVHVRATKGPSAIAAGAPVRCIKINSN</sequence>
<dbReference type="Proteomes" id="UP000198517">
    <property type="component" value="Unassembled WGS sequence"/>
</dbReference>
<dbReference type="AlphaFoldDB" id="A0A1G7EAN5"/>
<evidence type="ECO:0000313" key="2">
    <source>
        <dbReference type="Proteomes" id="UP000198517"/>
    </source>
</evidence>
<evidence type="ECO:0000313" key="1">
    <source>
        <dbReference type="EMBL" id="SDE60751.1"/>
    </source>
</evidence>
<dbReference type="EMBL" id="FNAS01000015">
    <property type="protein sequence ID" value="SDE60751.1"/>
    <property type="molecule type" value="Genomic_DNA"/>
</dbReference>
<name>A0A1G7EAN5_9FLAO</name>
<proteinExistence type="predicted"/>
<keyword evidence="2" id="KW-1185">Reference proteome</keyword>
<feature type="non-terminal residue" evidence="1">
    <location>
        <position position="1"/>
    </location>
</feature>
<gene>
    <name evidence="1" type="ORF">SAMN05421544_1151</name>
</gene>
<organism evidence="1 2">
    <name type="scientific">Riemerella columbipharyngis</name>
    <dbReference type="NCBI Taxonomy" id="1071918"/>
    <lineage>
        <taxon>Bacteria</taxon>
        <taxon>Pseudomonadati</taxon>
        <taxon>Bacteroidota</taxon>
        <taxon>Flavobacteriia</taxon>
        <taxon>Flavobacteriales</taxon>
        <taxon>Weeksellaceae</taxon>
        <taxon>Riemerella</taxon>
    </lineage>
</organism>
<protein>
    <recommendedName>
        <fullName evidence="3">Fibrobacter succinogenes major paralogous domain-containing protein</fullName>
    </recommendedName>
</protein>